<dbReference type="HOGENOM" id="CLU_000038_9_2_1"/>
<dbReference type="OMA" id="HWQKIVE"/>
<evidence type="ECO:0000256" key="9">
    <source>
        <dbReference type="ARBA" id="ARBA00023054"/>
    </source>
</evidence>
<evidence type="ECO:0000256" key="2">
    <source>
        <dbReference type="ARBA" id="ARBA00008887"/>
    </source>
</evidence>
<dbReference type="SMART" id="SM00382">
    <property type="entry name" value="AAA"/>
    <property type="match status" value="2"/>
</dbReference>
<dbReference type="InterPro" id="IPR035699">
    <property type="entry name" value="AAA_6"/>
</dbReference>
<dbReference type="STRING" id="6412.T1F3P5"/>
<keyword evidence="7" id="KW-0067">ATP-binding</keyword>
<dbReference type="RefSeq" id="XP_009015072.1">
    <property type="nucleotide sequence ID" value="XM_009016824.1"/>
</dbReference>
<dbReference type="Pfam" id="PF17852">
    <property type="entry name" value="Dynein_AAA_lid"/>
    <property type="match status" value="1"/>
</dbReference>
<keyword evidence="5" id="KW-0677">Repeat</keyword>
<dbReference type="Gene3D" id="1.10.287.2620">
    <property type="match status" value="1"/>
</dbReference>
<reference evidence="15 17" key="2">
    <citation type="journal article" date="2013" name="Nature">
        <title>Insights into bilaterian evolution from three spiralian genomes.</title>
        <authorList>
            <person name="Simakov O."/>
            <person name="Marletaz F."/>
            <person name="Cho S.J."/>
            <person name="Edsinger-Gonzales E."/>
            <person name="Havlak P."/>
            <person name="Hellsten U."/>
            <person name="Kuo D.H."/>
            <person name="Larsson T."/>
            <person name="Lv J."/>
            <person name="Arendt D."/>
            <person name="Savage R."/>
            <person name="Osoegawa K."/>
            <person name="de Jong P."/>
            <person name="Grimwood J."/>
            <person name="Chapman J.A."/>
            <person name="Shapiro H."/>
            <person name="Aerts A."/>
            <person name="Otillar R.P."/>
            <person name="Terry A.Y."/>
            <person name="Boore J.L."/>
            <person name="Grigoriev I.V."/>
            <person name="Lindberg D.R."/>
            <person name="Seaver E.C."/>
            <person name="Weisblat D.A."/>
            <person name="Putnam N.H."/>
            <person name="Rokhsar D.S."/>
        </authorList>
    </citation>
    <scope>NUCLEOTIDE SEQUENCE</scope>
</reference>
<dbReference type="PANTHER" id="PTHR45703:SF8">
    <property type="entry name" value="DYNEINS HEAVY CHAIN"/>
    <property type="match status" value="1"/>
</dbReference>
<dbReference type="FunFam" id="3.20.180.20:FF:000001">
    <property type="entry name" value="Dynein axonemal heavy chain 5"/>
    <property type="match status" value="1"/>
</dbReference>
<organism evidence="16 17">
    <name type="scientific">Helobdella robusta</name>
    <name type="common">Californian leech</name>
    <dbReference type="NCBI Taxonomy" id="6412"/>
    <lineage>
        <taxon>Eukaryota</taxon>
        <taxon>Metazoa</taxon>
        <taxon>Spiralia</taxon>
        <taxon>Lophotrochozoa</taxon>
        <taxon>Annelida</taxon>
        <taxon>Clitellata</taxon>
        <taxon>Hirudinea</taxon>
        <taxon>Rhynchobdellida</taxon>
        <taxon>Glossiphoniidae</taxon>
        <taxon>Helobdella</taxon>
    </lineage>
</organism>
<dbReference type="InterPro" id="IPR041589">
    <property type="entry name" value="DNAH3_AAA_lid_1"/>
</dbReference>
<dbReference type="GO" id="GO:0007018">
    <property type="term" value="P:microtubule-based movement"/>
    <property type="evidence" value="ECO:0007669"/>
    <property type="project" value="InterPro"/>
</dbReference>
<dbReference type="Pfam" id="PF08393">
    <property type="entry name" value="DHC_N2"/>
    <property type="match status" value="1"/>
</dbReference>
<keyword evidence="8" id="KW-0243">Dynein</keyword>
<proteinExistence type="inferred from homology"/>
<dbReference type="GO" id="GO:0031514">
    <property type="term" value="C:motile cilium"/>
    <property type="evidence" value="ECO:0007669"/>
    <property type="project" value="UniProtKB-ARBA"/>
</dbReference>
<keyword evidence="10" id="KW-0969">Cilium</keyword>
<dbReference type="GO" id="GO:0030286">
    <property type="term" value="C:dynein complex"/>
    <property type="evidence" value="ECO:0007669"/>
    <property type="project" value="UniProtKB-KW"/>
</dbReference>
<dbReference type="Gene3D" id="1.20.920.30">
    <property type="match status" value="1"/>
</dbReference>
<dbReference type="PANTHER" id="PTHR45703">
    <property type="entry name" value="DYNEIN HEAVY CHAIN"/>
    <property type="match status" value="1"/>
</dbReference>
<dbReference type="FunFam" id="3.40.50.300:FF:000219">
    <property type="entry name" value="Dynein axonemal heavy chain 17"/>
    <property type="match status" value="1"/>
</dbReference>
<dbReference type="InterPro" id="IPR042228">
    <property type="entry name" value="Dynein_linker_3"/>
</dbReference>
<dbReference type="eggNOG" id="KOG3595">
    <property type="taxonomic scope" value="Eukaryota"/>
</dbReference>
<dbReference type="CTD" id="20203444"/>
<dbReference type="SUPFAM" id="SSF52540">
    <property type="entry name" value="P-loop containing nucleoside triphosphate hydrolases"/>
    <property type="match status" value="3"/>
</dbReference>
<evidence type="ECO:0000256" key="4">
    <source>
        <dbReference type="ARBA" id="ARBA00022701"/>
    </source>
</evidence>
<reference evidence="17" key="1">
    <citation type="submission" date="2012-12" db="EMBL/GenBank/DDBJ databases">
        <authorList>
            <person name="Hellsten U."/>
            <person name="Grimwood J."/>
            <person name="Chapman J.A."/>
            <person name="Shapiro H."/>
            <person name="Aerts A."/>
            <person name="Otillar R.P."/>
            <person name="Terry A.Y."/>
            <person name="Boore J.L."/>
            <person name="Simakov O."/>
            <person name="Marletaz F."/>
            <person name="Cho S.-J."/>
            <person name="Edsinger-Gonzales E."/>
            <person name="Havlak P."/>
            <person name="Kuo D.-H."/>
            <person name="Larsson T."/>
            <person name="Lv J."/>
            <person name="Arendt D."/>
            <person name="Savage R."/>
            <person name="Osoegawa K."/>
            <person name="de Jong P."/>
            <person name="Lindberg D.R."/>
            <person name="Seaver E.C."/>
            <person name="Weisblat D.A."/>
            <person name="Putnam N.H."/>
            <person name="Grigoriev I.V."/>
            <person name="Rokhsar D.S."/>
        </authorList>
    </citation>
    <scope>NUCLEOTIDE SEQUENCE</scope>
</reference>
<dbReference type="FunFam" id="1.20.140.100:FF:000001">
    <property type="entry name" value="dynein heavy chain 17, axonemal"/>
    <property type="match status" value="1"/>
</dbReference>
<dbReference type="Gene3D" id="3.40.50.300">
    <property type="entry name" value="P-loop containing nucleotide triphosphate hydrolases"/>
    <property type="match status" value="3"/>
</dbReference>
<evidence type="ECO:0000256" key="11">
    <source>
        <dbReference type="ARBA" id="ARBA00023175"/>
    </source>
</evidence>
<dbReference type="InterPro" id="IPR027417">
    <property type="entry name" value="P-loop_NTPase"/>
</dbReference>
<dbReference type="FunFam" id="1.20.58.1120:FF:000002">
    <property type="entry name" value="Dynein heavy chain 9, axonemal"/>
    <property type="match status" value="1"/>
</dbReference>
<feature type="domain" description="AAA+ ATPase" evidence="14">
    <location>
        <begin position="2426"/>
        <end position="2576"/>
    </location>
</feature>
<dbReference type="FunFam" id="1.10.287.2620:FF:000004">
    <property type="entry name" value="Dynein axonemal heavy chain 17"/>
    <property type="match status" value="1"/>
</dbReference>
<dbReference type="Pfam" id="PF17857">
    <property type="entry name" value="AAA_lid_1"/>
    <property type="match status" value="1"/>
</dbReference>
<dbReference type="InterPro" id="IPR013602">
    <property type="entry name" value="Dynein_heavy_linker"/>
</dbReference>
<dbReference type="EnsemblMetazoa" id="HelroT171011">
    <property type="protein sequence ID" value="HelroP171011"/>
    <property type="gene ID" value="HelroG171011"/>
</dbReference>
<keyword evidence="3" id="KW-0963">Cytoplasm</keyword>
<evidence type="ECO:0000256" key="7">
    <source>
        <dbReference type="ARBA" id="ARBA00022840"/>
    </source>
</evidence>
<dbReference type="FunFam" id="3.40.50.300:FF:000945">
    <property type="entry name" value="Dynein axonemal heavy chain 9"/>
    <property type="match status" value="1"/>
</dbReference>
<gene>
    <name evidence="16" type="primary">20203444</name>
    <name evidence="15" type="ORF">HELRODRAFT_171011</name>
</gene>
<dbReference type="InterPro" id="IPR003593">
    <property type="entry name" value="AAA+_ATPase"/>
</dbReference>
<evidence type="ECO:0000256" key="10">
    <source>
        <dbReference type="ARBA" id="ARBA00023069"/>
    </source>
</evidence>
<comment type="subcellular location">
    <subcellularLocation>
        <location evidence="1">Cytoplasm</location>
        <location evidence="1">Cytoskeleton</location>
        <location evidence="1">Cilium axoneme</location>
    </subcellularLocation>
</comment>
<dbReference type="Pfam" id="PF12775">
    <property type="entry name" value="AAA_7"/>
    <property type="match status" value="1"/>
</dbReference>
<keyword evidence="6" id="KW-0547">Nucleotide-binding</keyword>
<dbReference type="GeneID" id="20203444"/>
<dbReference type="OrthoDB" id="10251809at2759"/>
<evidence type="ECO:0000313" key="15">
    <source>
        <dbReference type="EMBL" id="ESO06976.1"/>
    </source>
</evidence>
<dbReference type="Gene3D" id="1.10.8.710">
    <property type="match status" value="1"/>
</dbReference>
<feature type="domain" description="AAA+ ATPase" evidence="14">
    <location>
        <begin position="1821"/>
        <end position="1957"/>
    </location>
</feature>
<evidence type="ECO:0000313" key="17">
    <source>
        <dbReference type="Proteomes" id="UP000015101"/>
    </source>
</evidence>
<dbReference type="Pfam" id="PF08385">
    <property type="entry name" value="DHC_N1"/>
    <property type="match status" value="1"/>
</dbReference>
<dbReference type="Proteomes" id="UP000015101">
    <property type="component" value="Unassembled WGS sequence"/>
</dbReference>
<keyword evidence="12" id="KW-0206">Cytoskeleton</keyword>
<evidence type="ECO:0000256" key="13">
    <source>
        <dbReference type="ARBA" id="ARBA00023273"/>
    </source>
</evidence>
<dbReference type="EMBL" id="KB096275">
    <property type="protein sequence ID" value="ESO06976.1"/>
    <property type="molecule type" value="Genomic_DNA"/>
</dbReference>
<protein>
    <recommendedName>
        <fullName evidence="14">AAA+ ATPase domain-containing protein</fullName>
    </recommendedName>
</protein>
<dbReference type="InterPro" id="IPR042222">
    <property type="entry name" value="Dynein_2_N"/>
</dbReference>
<keyword evidence="4" id="KW-0493">Microtubule</keyword>
<name>T1F3P5_HELRO</name>
<evidence type="ECO:0000256" key="8">
    <source>
        <dbReference type="ARBA" id="ARBA00023017"/>
    </source>
</evidence>
<evidence type="ECO:0000259" key="14">
    <source>
        <dbReference type="SMART" id="SM00382"/>
    </source>
</evidence>
<accession>T1F3P5</accession>
<evidence type="ECO:0000256" key="3">
    <source>
        <dbReference type="ARBA" id="ARBA00022490"/>
    </source>
</evidence>
<dbReference type="GO" id="GO:0005930">
    <property type="term" value="C:axoneme"/>
    <property type="evidence" value="ECO:0007669"/>
    <property type="project" value="UniProtKB-SubCell"/>
</dbReference>
<dbReference type="Pfam" id="PF12774">
    <property type="entry name" value="AAA_6"/>
    <property type="match status" value="1"/>
</dbReference>
<evidence type="ECO:0000256" key="5">
    <source>
        <dbReference type="ARBA" id="ARBA00022737"/>
    </source>
</evidence>
<evidence type="ECO:0000256" key="1">
    <source>
        <dbReference type="ARBA" id="ARBA00004430"/>
    </source>
</evidence>
<keyword evidence="9" id="KW-0175">Coiled coil</keyword>
<comment type="similarity">
    <text evidence="2">Belongs to the dynein heavy chain family.</text>
</comment>
<dbReference type="GO" id="GO:0005874">
    <property type="term" value="C:microtubule"/>
    <property type="evidence" value="ECO:0007669"/>
    <property type="project" value="UniProtKB-KW"/>
</dbReference>
<dbReference type="FunFam" id="1.10.8.710:FF:000002">
    <property type="entry name" value="dynein heavy chain 17, axonemal"/>
    <property type="match status" value="1"/>
</dbReference>
<dbReference type="Gene3D" id="1.20.58.1120">
    <property type="match status" value="1"/>
</dbReference>
<dbReference type="Gene3D" id="1.20.140.100">
    <property type="entry name" value="Dynein heavy chain, N-terminal domain 2"/>
    <property type="match status" value="1"/>
</dbReference>
<dbReference type="InterPro" id="IPR041466">
    <property type="entry name" value="Dynein_AAA5_ext"/>
</dbReference>
<dbReference type="GO" id="GO:0051959">
    <property type="term" value="F:dynein light intermediate chain binding"/>
    <property type="evidence" value="ECO:0007669"/>
    <property type="project" value="InterPro"/>
</dbReference>
<dbReference type="KEGG" id="hro:HELRODRAFT_171011"/>
<evidence type="ECO:0000256" key="12">
    <source>
        <dbReference type="ARBA" id="ARBA00023212"/>
    </source>
</evidence>
<dbReference type="InterPro" id="IPR013594">
    <property type="entry name" value="Dynein_heavy_tail"/>
</dbReference>
<sequence>MADEVVDERVDFVSRFVHLSLKAKPDKWVKMYSMEENRNVFKTFFDDPECTTLLILVNQSNGHVQPTLEWPQQLKGSKTFYFIKRSNVALPKTVKLGKLLIYGDISPSPIDQLYSFVDEVIFPLITNKMNQTSWPHVVVKDLARQVSAMKNKTYVTTGQIKGKTLLPQPVGTEKMDKAHFNFLNKNLIHSIETVLIEWSHQIHDELKKDSAQPLLDGLSPLPYVEFEFWKVKSINLECIYDQLQSSKIRMFAEFLEKANSSYFATFKSMFQDVVAATVEAQDIYLYLKPLQRILEEMEAKSFEDIRMSYHVLMHCLCLIWTNSNYYNKSERIIVLMQEICNFLITMCRSYLDAHDIFKGEVDETLVKVQTAVNNLIYFKEVFKHYQTQLRSYFKNDDTKEWDFSTQLVFHQYDKFISRVELLKNFFENIIELLKLEKIDYSGLKGKILNAGTAALFKDVNELLKVFQEVTYDALDLTDDSFLKDYERYQSTMFDLDQKLATIACQAFDDCESLESCFKLCTIFGSLLNRPLVHQQFDTNYPRMLSMADKELFDVHSLFKKQMARYQKTGRFRLHKNKPQVAGFIEYCLELKERMDRLIVLFNNVNHPVETEVFRSWAEKVDEEVLEGLKFPLLFRDQETLLIRPNLSTKLVTVLREMKYLSTQVLPADLPDKCISLFAGRTELLNYWAILDLVSMRYNKVLTTVLEIEYPIILPELTYIDELLIKAEATLDWSNESTGEYLQNIKSIVINFEQRLQQSKDNVGQIQKIMATWSKVPLFDRSEEKGSSLLSFKDAEERARRRYNEIKTAGNLIHDLIDQNRELLKVGDASEDVNYWLAYIDYIDEIVSDGFFKIIECSLKFLVDNTANMADCEPLFETVLDLVVPEMFFKPAMQFGIADGFYDMIDGLAGDIYRQAAKIKRVSEHSNQKNYQPQMEDLPELTNLRTELMQHVTNIMSKSLLYMDSFDPYQSLWLDNRHEFMQQFLCFGHILTREEITLMDSENILFTPPSLKQFKEKIEFFEEMYAGIEKMEPFTLIENWFRIDAKPFLTSLLREVNKWIKMMRRHLANHVVNSLNNLEKFIVEVNQGLQRELVEGDIDALVDLMSILAKVKERQQKTDEMFEPLKLIIELLKQYQEDLPEEVSQQLQVLPDKWISTKKKAVVVKQQLTPLISYEVGLLKKNVSVLEVKQQEFREDFKRIRAFYFDCDEPYKLMDEVNSSVVDLETELSVMLIRGSLLEVSIPDFKQLKQCRKELTMLKNLWDYTYVIRNTIEFWKKTPWKEINIDFMDTECKKFSKDLKGLDKEMRSWDVYIGTENVAKNLVTSLKSVTELQNSAIRDRHWMELMETTGVQFSLTNRTTLADLLSLNLHNYEEEVKTIVDKAVKEMSMEKILKELNNTWAIMEFEHEVHQRTKVTLLKASEEMLEIMADNQIQLQNMLSSKFIAHFLDEVSEWQQKLSTADQVITIYMEVQRTWMHLESIFIGSEDIRKQLPEDTMRFDYIDSDFKLLVKDIEKTKNVVEATNQPNLYPTLEALQNQLTLCEKALSNYLETKRLAFPRFYFVSSVDLLDILSNGNNPIAVARHLTKLFDSMAKLTFELDSEGNPTKRAIGMTSKDGEYVTLSPSPCDCEGQVEVWLMQLLIVHCLSVKQEITEAVASYEEKPREIWIFEPPAQPALVSVQIWWCTEVNMAFQRLEEGYENALKEFNKKQISQLNVLIMMLTGKLTEGDRQKIMTICTIEVHNRDVISKLIAQKVEHSQAFAWLSQLRHRWSDAEKDCFANICDAQFKYMHEYLGNTPRLVITPLTDRCYITLTQSLHLMMSGAPAGPAGTGKTETTKDLGRALGVMVYVFNCSEQMDYKSIGNIYKGLAQSGAWGCFDEFNRISVEVLSVVAVQVKSIQDAIKDRKKAFNFIGELITLVPTVGIFITMNPGYAGRTELPENLKALFRPCAMVVPDFELICEIMLVAEGFLDARLLARKFITLYTLCKELLSKQDHYDWGLRAIKSVLVVAGKLKRSDSGRAEDQVLMRALRDFNIPKIITDDLPVFMGLIGDLFPALDVPRKRDLDFEKKVKEAILDLKLQAEDSFVLKVVQLQELFEVRHSVFIVGNSGTGKSMVWKSLFKTNQNLRKKPVAIDLDPKAVTNNELFGVINPSTREWKDGLFSVIMRDLAYQTHDGPKWIVLDGDIDPMWIESLNTVMDDNKILTLASNERIPLTPSMRLLFEISHLKTATPATVSRAGILYINPQDLGWNPYVSSWVDRRENQTERVNLLILFDKYIPVLLDTMKSKFKKITPIVDICHLQMLLNLLECMLTPDNVPPDCPKEWYEIYFVFCLIWSFGGCLFQDQLVDHRVEFSKWWVGEFKVIKFPSTGTIFDYYIDSETKKFEPWSKKTAKFYLEPNVSLKSVMVDTNETTRIGFFLDLLIKMKRPVMLVGNAGTGKSVLMNSKLNDLGEDYMVANVPFNFYTSSEILQKVLEKPLEKKAGKNYGPRGGKKLIYFIDDMNMPEVDKYFTVQPHTIIRQHLNYGHWYDRIKLSLKEIHGTQYVSCMNPTAGSFTIDSRLLRHFAIFALSFPGGEALNTIYNSILSQHASQTNFSLGIQRLVPNLVTSSLFLHSKIASIFLPTAVKFHYIYNLRDISNIFQGLLFSTLETITQPYELVRLWVHETHRVYRDKLVDEADMQQFDKLVKETIKKHFEELPSEQIFEKPLLYCHFATSFGDPKSHSLILQSIIVANNKKH</sequence>
<dbReference type="EMBL" id="AMQM01003743">
    <property type="status" value="NOT_ANNOTATED_CDS"/>
    <property type="molecule type" value="Genomic_DNA"/>
</dbReference>
<keyword evidence="13" id="KW-0966">Cell projection</keyword>
<dbReference type="GO" id="GO:0005524">
    <property type="term" value="F:ATP binding"/>
    <property type="evidence" value="ECO:0007669"/>
    <property type="project" value="UniProtKB-KW"/>
</dbReference>
<keyword evidence="11" id="KW-0505">Motor protein</keyword>
<dbReference type="InterPro" id="IPR043157">
    <property type="entry name" value="Dynein_AAA1S"/>
</dbReference>
<dbReference type="InterPro" id="IPR026983">
    <property type="entry name" value="DHC"/>
</dbReference>
<evidence type="ECO:0000256" key="6">
    <source>
        <dbReference type="ARBA" id="ARBA00022741"/>
    </source>
</evidence>
<dbReference type="GO" id="GO:0045505">
    <property type="term" value="F:dynein intermediate chain binding"/>
    <property type="evidence" value="ECO:0007669"/>
    <property type="project" value="InterPro"/>
</dbReference>
<keyword evidence="17" id="KW-1185">Reference proteome</keyword>
<dbReference type="Gene3D" id="3.20.180.20">
    <property type="entry name" value="Dynein heavy chain, N-terminal domain 2"/>
    <property type="match status" value="1"/>
</dbReference>
<evidence type="ECO:0000313" key="16">
    <source>
        <dbReference type="EnsemblMetazoa" id="HelroP171011"/>
    </source>
</evidence>
<dbReference type="InParanoid" id="T1F3P5"/>
<reference evidence="16" key="3">
    <citation type="submission" date="2015-06" db="UniProtKB">
        <authorList>
            <consortium name="EnsemblMetazoa"/>
        </authorList>
    </citation>
    <scope>IDENTIFICATION</scope>
</reference>